<dbReference type="Proteomes" id="UP000624244">
    <property type="component" value="Unassembled WGS sequence"/>
</dbReference>
<organism evidence="1 2">
    <name type="scientific">Cochliobolus sativus</name>
    <name type="common">Common root rot and spot blotch fungus</name>
    <name type="synonym">Bipolaris sorokiniana</name>
    <dbReference type="NCBI Taxonomy" id="45130"/>
    <lineage>
        <taxon>Eukaryota</taxon>
        <taxon>Fungi</taxon>
        <taxon>Dikarya</taxon>
        <taxon>Ascomycota</taxon>
        <taxon>Pezizomycotina</taxon>
        <taxon>Dothideomycetes</taxon>
        <taxon>Pleosporomycetidae</taxon>
        <taxon>Pleosporales</taxon>
        <taxon>Pleosporineae</taxon>
        <taxon>Pleosporaceae</taxon>
        <taxon>Bipolaris</taxon>
    </lineage>
</organism>
<sequence length="124" mass="13370">MAMLIYHDFLSLIAPKSTLNQDTQGSPNCHGPLRSHISGVWRGLVSALGGFGTKRTPVPSAVQLSWAEAFTHGSPVGEGQRGQRGQWAWRERESGSTEIDFALLRAHRSVGRAATLACGSWGLD</sequence>
<accession>A0A8H6DT57</accession>
<reference evidence="1" key="1">
    <citation type="submission" date="2019-11" db="EMBL/GenBank/DDBJ databases">
        <title>Bipolaris sorokiniana Genome sequencing.</title>
        <authorList>
            <person name="Wang H."/>
        </authorList>
    </citation>
    <scope>NUCLEOTIDE SEQUENCE</scope>
</reference>
<name>A0A8H6DT57_COCSA</name>
<dbReference type="AlphaFoldDB" id="A0A8H6DT57"/>
<comment type="caution">
    <text evidence="1">The sequence shown here is derived from an EMBL/GenBank/DDBJ whole genome shotgun (WGS) entry which is preliminary data.</text>
</comment>
<evidence type="ECO:0000313" key="2">
    <source>
        <dbReference type="Proteomes" id="UP000624244"/>
    </source>
</evidence>
<proteinExistence type="predicted"/>
<evidence type="ECO:0000313" key="1">
    <source>
        <dbReference type="EMBL" id="KAF5846903.1"/>
    </source>
</evidence>
<gene>
    <name evidence="1" type="ORF">GGP41_003202</name>
</gene>
<protein>
    <submittedName>
        <fullName evidence="1">Uncharacterized protein</fullName>
    </submittedName>
</protein>
<dbReference type="EMBL" id="WNKQ01000014">
    <property type="protein sequence ID" value="KAF5846903.1"/>
    <property type="molecule type" value="Genomic_DNA"/>
</dbReference>